<evidence type="ECO:0000313" key="2">
    <source>
        <dbReference type="Proteomes" id="UP001150259"/>
    </source>
</evidence>
<evidence type="ECO:0000313" key="1">
    <source>
        <dbReference type="EMBL" id="MDC5696834.1"/>
    </source>
</evidence>
<gene>
    <name evidence="1" type="ORF">OO014_06150</name>
</gene>
<comment type="caution">
    <text evidence="1">The sequence shown here is derived from an EMBL/GenBank/DDBJ whole genome shotgun (WGS) entry which is preliminary data.</text>
</comment>
<protein>
    <submittedName>
        <fullName evidence="1">Uncharacterized protein</fullName>
    </submittedName>
</protein>
<reference evidence="1 2" key="1">
    <citation type="submission" date="2022-11" db="EMBL/GenBank/DDBJ databases">
        <title>Anaerobic phenanthrene biodegradation by a DNRA strain PheN6.</title>
        <authorList>
            <person name="Zhang Z."/>
        </authorList>
    </citation>
    <scope>NUCLEOTIDE SEQUENCE [LARGE SCALE GENOMIC DNA]</scope>
    <source>
        <strain evidence="1 2">PheN6</strain>
    </source>
</reference>
<dbReference type="Pfam" id="PF22507">
    <property type="entry name" value="DUF6994"/>
    <property type="match status" value="1"/>
</dbReference>
<proteinExistence type="predicted"/>
<sequence>MHSETNRPMFIDIAFDFRTDATTSDPDQSSPTLRRYHQLLWSKPLPNGHEFGLDTTTPWTYLHHASDLGEFFLSSDSVIATYSFRPSMAGLIGQIPQADVERFERIGYTIGGMMIFPSNMVDGKWTINMARGMNRRIGDRMDLTLECIRRYYAGDPRTPLGETLARYSEFLALFGDFRGYVDFFLLQDLVTDDYGAVDFFLPFDDFVSPAMPADLDAYTRFRDASIQFVLERNKRIAAWCAEHLAPSRIEEEPRRP</sequence>
<dbReference type="EMBL" id="JAPFQL010000019">
    <property type="protein sequence ID" value="MDC5696834.1"/>
    <property type="molecule type" value="Genomic_DNA"/>
</dbReference>
<name>A0ABT5GFD6_9MICO</name>
<accession>A0ABT5GFD6</accession>
<organism evidence="1 2">
    <name type="scientific">Intrasporangium calvum</name>
    <dbReference type="NCBI Taxonomy" id="53358"/>
    <lineage>
        <taxon>Bacteria</taxon>
        <taxon>Bacillati</taxon>
        <taxon>Actinomycetota</taxon>
        <taxon>Actinomycetes</taxon>
        <taxon>Micrococcales</taxon>
        <taxon>Intrasporangiaceae</taxon>
        <taxon>Intrasporangium</taxon>
    </lineage>
</organism>
<dbReference type="Proteomes" id="UP001150259">
    <property type="component" value="Unassembled WGS sequence"/>
</dbReference>
<dbReference type="InterPro" id="IPR054263">
    <property type="entry name" value="DUF6994"/>
</dbReference>
<keyword evidence="2" id="KW-1185">Reference proteome</keyword>
<dbReference type="RefSeq" id="WP_272461408.1">
    <property type="nucleotide sequence ID" value="NZ_JAPFQL010000019.1"/>
</dbReference>